<dbReference type="Pfam" id="PF21948">
    <property type="entry name" value="LplA-B_cat"/>
    <property type="match status" value="1"/>
</dbReference>
<dbReference type="HAMAP" id="MF_02119">
    <property type="entry name" value="LipL"/>
    <property type="match status" value="1"/>
</dbReference>
<feature type="domain" description="BPL/LPL catalytic" evidence="4">
    <location>
        <begin position="45"/>
        <end position="230"/>
    </location>
</feature>
<dbReference type="EC" id="2.3.1.204" evidence="3"/>
<keyword evidence="6" id="KW-1185">Reference proteome</keyword>
<dbReference type="SUPFAM" id="SSF55681">
    <property type="entry name" value="Class II aaRS and biotin synthetases"/>
    <property type="match status" value="1"/>
</dbReference>
<dbReference type="PROSITE" id="PS51733">
    <property type="entry name" value="BPL_LPL_CATALYTIC"/>
    <property type="match status" value="1"/>
</dbReference>
<evidence type="ECO:0000313" key="5">
    <source>
        <dbReference type="EMBL" id="KIL44057.1"/>
    </source>
</evidence>
<dbReference type="Proteomes" id="UP000031950">
    <property type="component" value="Unassembled WGS sequence"/>
</dbReference>
<proteinExistence type="inferred from homology"/>
<keyword evidence="1 3" id="KW-0808">Transferase</keyword>
<dbReference type="PANTHER" id="PTHR43679">
    <property type="entry name" value="OCTANOYLTRANSFERASE LIPM-RELATED"/>
    <property type="match status" value="1"/>
</dbReference>
<gene>
    <name evidence="3" type="primary">lipL</name>
    <name evidence="5" type="ORF">KP77_30060</name>
</gene>
<reference evidence="5 6" key="1">
    <citation type="submission" date="2015-01" db="EMBL/GenBank/DDBJ databases">
        <title>Genome sequence of Jeotgalibacillus alimentarius.</title>
        <authorList>
            <person name="Goh K.M."/>
            <person name="Chan K.-G."/>
            <person name="Yaakop A.S."/>
            <person name="Ee R."/>
            <person name="Gan H.M."/>
            <person name="Chan C.S."/>
        </authorList>
    </citation>
    <scope>NUCLEOTIDE SEQUENCE [LARGE SCALE GENOMIC DNA]</scope>
    <source>
        <strain evidence="5 6">YKJ-13</strain>
    </source>
</reference>
<dbReference type="EMBL" id="JXRQ01000028">
    <property type="protein sequence ID" value="KIL44057.1"/>
    <property type="molecule type" value="Genomic_DNA"/>
</dbReference>
<evidence type="ECO:0000256" key="3">
    <source>
        <dbReference type="HAMAP-Rule" id="MF_02119"/>
    </source>
</evidence>
<dbReference type="GO" id="GO:0009249">
    <property type="term" value="P:protein lipoylation"/>
    <property type="evidence" value="ECO:0007669"/>
    <property type="project" value="UniProtKB-UniRule"/>
</dbReference>
<comment type="pathway">
    <text evidence="3">Protein modification; protein lipoylation via endogenous pathway; protein N(6)-(lipoyl)lysine from octanoyl-[acyl-carrier-protein].</text>
</comment>
<feature type="site" description="Lowers pKa of active site Cys" evidence="3">
    <location>
        <position position="162"/>
    </location>
</feature>
<dbReference type="InterPro" id="IPR050664">
    <property type="entry name" value="Octanoyltrans_LipM/LipL"/>
</dbReference>
<evidence type="ECO:0000313" key="6">
    <source>
        <dbReference type="Proteomes" id="UP000031950"/>
    </source>
</evidence>
<evidence type="ECO:0000256" key="1">
    <source>
        <dbReference type="ARBA" id="ARBA00022679"/>
    </source>
</evidence>
<dbReference type="InterPro" id="IPR024897">
    <property type="entry name" value="LipL"/>
</dbReference>
<comment type="catalytic activity">
    <reaction evidence="3">
        <text>N(6)-octanoyl-L-lysyl-[glycine-cleavage complex H protein] + L-lysyl-[lipoyl-carrier protein] = N(6)-octanoyl-L-lysyl-[lipoyl-carrier protein] + L-lysyl-[glycine-cleavage complex H protein]</text>
        <dbReference type="Rhea" id="RHEA:20213"/>
        <dbReference type="Rhea" id="RHEA-COMP:10500"/>
        <dbReference type="Rhea" id="RHEA-COMP:10501"/>
        <dbReference type="Rhea" id="RHEA-COMP:10503"/>
        <dbReference type="Rhea" id="RHEA-COMP:10504"/>
        <dbReference type="ChEBI" id="CHEBI:29969"/>
        <dbReference type="ChEBI" id="CHEBI:78809"/>
        <dbReference type="EC" id="2.3.1.204"/>
    </reaction>
</comment>
<dbReference type="OrthoDB" id="2080934at2"/>
<name>A0A0C2V4Y1_9BACL</name>
<comment type="function">
    <text evidence="3">Catalyzes the amidotransfer (transamidation) of the octanoyl moiety from octanoyl-GcvH to the lipoyl domain of the E2 subunit of lipoate-dependent enzymes.</text>
</comment>
<protein>
    <recommendedName>
        <fullName evidence="3">Octanoyl-[GcvH]:protein N-octanoyltransferase</fullName>
        <ecNumber evidence="3">2.3.1.204</ecNumber>
    </recommendedName>
    <alternativeName>
        <fullName evidence="3">Octanoyl-[GcvH]:E2 amidotransferase</fullName>
    </alternativeName>
</protein>
<organism evidence="5 6">
    <name type="scientific">Jeotgalibacillus alimentarius</name>
    <dbReference type="NCBI Taxonomy" id="135826"/>
    <lineage>
        <taxon>Bacteria</taxon>
        <taxon>Bacillati</taxon>
        <taxon>Bacillota</taxon>
        <taxon>Bacilli</taxon>
        <taxon>Bacillales</taxon>
        <taxon>Caryophanaceae</taxon>
        <taxon>Jeotgalibacillus</taxon>
    </lineage>
</organism>
<dbReference type="Gene3D" id="3.30.930.10">
    <property type="entry name" value="Bira Bifunctional Protein, Domain 2"/>
    <property type="match status" value="1"/>
</dbReference>
<dbReference type="PANTHER" id="PTHR43679:SF2">
    <property type="entry name" value="OCTANOYL-[GCVH]:PROTEIN N-OCTANOYLTRANSFERASE"/>
    <property type="match status" value="1"/>
</dbReference>
<feature type="active site" description="Acyl-thioester intermediate" evidence="3">
    <location>
        <position position="150"/>
    </location>
</feature>
<dbReference type="InterPro" id="IPR004143">
    <property type="entry name" value="BPL_LPL_catalytic"/>
</dbReference>
<dbReference type="CDD" id="cd16443">
    <property type="entry name" value="LplA"/>
    <property type="match status" value="1"/>
</dbReference>
<sequence length="280" mass="30840">MEDQGLTLLKQPLWRIIDQSSMGPSFEALQSFAMDDTLCASSGSGEAPATARSWVHHRTIVLGTQDARTPHLEKGLALLEEEGWRYIVRNSGGLAVVLDEGVLNISLVFSEKDKGIDINSGYDAMFALVKEMFADFGQEIEAREIVHSYCPGSYDLSIGGRKFAGISQRRLRGGIAVQIYLCMNGSGSERAALLKRFYDQAVQGEETKFSYPEIHPEDMASLSELFGAELTVQDGMLHFLNALKAVSGELVAGSLNGEELDLYAAYYDRVVKRNESVLRD</sequence>
<dbReference type="AlphaFoldDB" id="A0A0C2V4Y1"/>
<dbReference type="RefSeq" id="WP_041123532.1">
    <property type="nucleotide sequence ID" value="NZ_JXRQ01000028.1"/>
</dbReference>
<comment type="similarity">
    <text evidence="3">Belongs to the octanoyltransferase LipL family.</text>
</comment>
<comment type="miscellaneous">
    <text evidence="3">The reaction proceeds via a thioester-linked acyl-enzyme intermediate.</text>
</comment>
<evidence type="ECO:0000256" key="2">
    <source>
        <dbReference type="ARBA" id="ARBA00023315"/>
    </source>
</evidence>
<dbReference type="GO" id="GO:0009107">
    <property type="term" value="P:lipoate biosynthetic process"/>
    <property type="evidence" value="ECO:0007669"/>
    <property type="project" value="UniProtKB-UniRule"/>
</dbReference>
<dbReference type="STRING" id="135826.KP77_30060"/>
<keyword evidence="2 3" id="KW-0012">Acyltransferase</keyword>
<dbReference type="PATRIC" id="fig|135826.4.peg.2987"/>
<accession>A0A0C2V4Y1</accession>
<dbReference type="InterPro" id="IPR045864">
    <property type="entry name" value="aa-tRNA-synth_II/BPL/LPL"/>
</dbReference>
<comment type="caution">
    <text evidence="5">The sequence shown here is derived from an EMBL/GenBank/DDBJ whole genome shotgun (WGS) entry which is preliminary data.</text>
</comment>
<evidence type="ECO:0000259" key="4">
    <source>
        <dbReference type="PROSITE" id="PS51733"/>
    </source>
</evidence>
<dbReference type="GO" id="GO:0033819">
    <property type="term" value="F:lipoyl(octanoyl) transferase activity"/>
    <property type="evidence" value="ECO:0007669"/>
    <property type="project" value="InterPro"/>
</dbReference>